<organism evidence="7">
    <name type="scientific">marine metagenome</name>
    <dbReference type="NCBI Taxonomy" id="408172"/>
    <lineage>
        <taxon>unclassified sequences</taxon>
        <taxon>metagenomes</taxon>
        <taxon>ecological metagenomes</taxon>
    </lineage>
</organism>
<dbReference type="NCBIfam" id="NF037997">
    <property type="entry name" value="Na_Pi_symport"/>
    <property type="match status" value="1"/>
</dbReference>
<keyword evidence="2" id="KW-1003">Cell membrane</keyword>
<dbReference type="Pfam" id="PF02690">
    <property type="entry name" value="Na_Pi_cotrans"/>
    <property type="match status" value="2"/>
</dbReference>
<keyword evidence="5 6" id="KW-0472">Membrane</keyword>
<dbReference type="PANTHER" id="PTHR10010:SF46">
    <property type="entry name" value="SODIUM-DEPENDENT PHOSPHATE TRANSPORT PROTEIN 2B"/>
    <property type="match status" value="1"/>
</dbReference>
<feature type="non-terminal residue" evidence="7">
    <location>
        <position position="1"/>
    </location>
</feature>
<evidence type="ECO:0008006" key="8">
    <source>
        <dbReference type="Google" id="ProtNLM"/>
    </source>
</evidence>
<dbReference type="PANTHER" id="PTHR10010">
    <property type="entry name" value="SOLUTE CARRIER FAMILY 34 SODIUM PHOSPHATE , MEMBER 2-RELATED"/>
    <property type="match status" value="1"/>
</dbReference>
<evidence type="ECO:0000256" key="5">
    <source>
        <dbReference type="ARBA" id="ARBA00023136"/>
    </source>
</evidence>
<evidence type="ECO:0000256" key="4">
    <source>
        <dbReference type="ARBA" id="ARBA00022989"/>
    </source>
</evidence>
<evidence type="ECO:0000256" key="3">
    <source>
        <dbReference type="ARBA" id="ARBA00022692"/>
    </source>
</evidence>
<name>A0A383CP21_9ZZZZ</name>
<feature type="transmembrane region" description="Helical" evidence="6">
    <location>
        <begin position="158"/>
        <end position="180"/>
    </location>
</feature>
<keyword evidence="3 6" id="KW-0812">Transmembrane</keyword>
<evidence type="ECO:0000256" key="2">
    <source>
        <dbReference type="ARBA" id="ARBA00022475"/>
    </source>
</evidence>
<evidence type="ECO:0000313" key="7">
    <source>
        <dbReference type="EMBL" id="SVE34116.1"/>
    </source>
</evidence>
<dbReference type="EMBL" id="UINC01210589">
    <property type="protein sequence ID" value="SVE34116.1"/>
    <property type="molecule type" value="Genomic_DNA"/>
</dbReference>
<evidence type="ECO:0000256" key="6">
    <source>
        <dbReference type="SAM" id="Phobius"/>
    </source>
</evidence>
<feature type="non-terminal residue" evidence="7">
    <location>
        <position position="239"/>
    </location>
</feature>
<dbReference type="GO" id="GO:0005436">
    <property type="term" value="F:sodium:phosphate symporter activity"/>
    <property type="evidence" value="ECO:0007669"/>
    <property type="project" value="InterPro"/>
</dbReference>
<dbReference type="GO" id="GO:0005886">
    <property type="term" value="C:plasma membrane"/>
    <property type="evidence" value="ECO:0007669"/>
    <property type="project" value="UniProtKB-SubCell"/>
</dbReference>
<gene>
    <name evidence="7" type="ORF">METZ01_LOCUS486970</name>
</gene>
<dbReference type="GO" id="GO:0044341">
    <property type="term" value="P:sodium-dependent phosphate transport"/>
    <property type="evidence" value="ECO:0007669"/>
    <property type="project" value="InterPro"/>
</dbReference>
<feature type="transmembrane region" description="Helical" evidence="6">
    <location>
        <begin position="120"/>
        <end position="138"/>
    </location>
</feature>
<reference evidence="7" key="1">
    <citation type="submission" date="2018-05" db="EMBL/GenBank/DDBJ databases">
        <authorList>
            <person name="Lanie J.A."/>
            <person name="Ng W.-L."/>
            <person name="Kazmierczak K.M."/>
            <person name="Andrzejewski T.M."/>
            <person name="Davidsen T.M."/>
            <person name="Wayne K.J."/>
            <person name="Tettelin H."/>
            <person name="Glass J.I."/>
            <person name="Rusch D."/>
            <person name="Podicherti R."/>
            <person name="Tsui H.-C.T."/>
            <person name="Winkler M.E."/>
        </authorList>
    </citation>
    <scope>NUCLEOTIDE SEQUENCE</scope>
</reference>
<dbReference type="AlphaFoldDB" id="A0A383CP21"/>
<accession>A0A383CP21</accession>
<sequence>FIFGMKIMSDGIQKVAGSKMRSILSKMTSNRFLGITTGFILTALLQSSSATTVMIVSFVNAGLLSLVESIGVIMGANIGTTITAWLISLLGFKVKIASIALPIIAIGFPMMFSSKSNIKAWAEVLIGFALLFMGLDALKESVPNLKENAEFLSFLSSYANIGIISTLIFIGVGTILTLVVQSSSAAMALTLVMCYEGYIPFELAAAMVLGENIGTTITANLAALVGNVHAKRAARAHFI</sequence>
<protein>
    <recommendedName>
        <fullName evidence="8">PhoU domain-containing protein</fullName>
    </recommendedName>
</protein>
<proteinExistence type="predicted"/>
<comment type="subcellular location">
    <subcellularLocation>
        <location evidence="1">Cell membrane</location>
        <topology evidence="1">Multi-pass membrane protein</topology>
    </subcellularLocation>
</comment>
<keyword evidence="4 6" id="KW-1133">Transmembrane helix</keyword>
<evidence type="ECO:0000256" key="1">
    <source>
        <dbReference type="ARBA" id="ARBA00004651"/>
    </source>
</evidence>
<dbReference type="InterPro" id="IPR003841">
    <property type="entry name" value="Na/Pi_transpt"/>
</dbReference>